<dbReference type="AlphaFoldDB" id="A0A7C8M3C3"/>
<feature type="region of interest" description="Disordered" evidence="1">
    <location>
        <begin position="40"/>
        <end position="72"/>
    </location>
</feature>
<proteinExistence type="predicted"/>
<gene>
    <name evidence="2" type="ORF">BDV95DRAFT_577971</name>
</gene>
<evidence type="ECO:0000313" key="2">
    <source>
        <dbReference type="EMBL" id="KAF2868940.1"/>
    </source>
</evidence>
<evidence type="ECO:0000256" key="1">
    <source>
        <dbReference type="SAM" id="MobiDB-lite"/>
    </source>
</evidence>
<protein>
    <submittedName>
        <fullName evidence="2">Uncharacterized protein</fullName>
    </submittedName>
</protein>
<evidence type="ECO:0000313" key="3">
    <source>
        <dbReference type="Proteomes" id="UP000481861"/>
    </source>
</evidence>
<feature type="compositionally biased region" description="Polar residues" evidence="1">
    <location>
        <begin position="63"/>
        <end position="72"/>
    </location>
</feature>
<dbReference type="EMBL" id="JAADJZ010000017">
    <property type="protein sequence ID" value="KAF2868940.1"/>
    <property type="molecule type" value="Genomic_DNA"/>
</dbReference>
<keyword evidence="3" id="KW-1185">Reference proteome</keyword>
<sequence>MKTYHDYILPAQHLNTRLISLENFLVHLIQSRIRLEQHLTHSTNRSVPQRRNCLDSGHPPHNTIESNQTPGTYSRTTHLLKRARYTPQERHTVPQPASTKCAPPRAPISTSGYPCIASGRRCIASGRSCVPLKTTRYVCGSCCASWWRWVPHRECGCVLPRAC</sequence>
<name>A0A7C8M3C3_9PLEO</name>
<comment type="caution">
    <text evidence="2">The sequence shown here is derived from an EMBL/GenBank/DDBJ whole genome shotgun (WGS) entry which is preliminary data.</text>
</comment>
<feature type="compositionally biased region" description="Polar residues" evidence="1">
    <location>
        <begin position="40"/>
        <end position="49"/>
    </location>
</feature>
<reference evidence="2 3" key="1">
    <citation type="submission" date="2020-01" db="EMBL/GenBank/DDBJ databases">
        <authorList>
            <consortium name="DOE Joint Genome Institute"/>
            <person name="Haridas S."/>
            <person name="Albert R."/>
            <person name="Binder M."/>
            <person name="Bloem J."/>
            <person name="Labutti K."/>
            <person name="Salamov A."/>
            <person name="Andreopoulos B."/>
            <person name="Baker S.E."/>
            <person name="Barry K."/>
            <person name="Bills G."/>
            <person name="Bluhm B.H."/>
            <person name="Cannon C."/>
            <person name="Castanera R."/>
            <person name="Culley D.E."/>
            <person name="Daum C."/>
            <person name="Ezra D."/>
            <person name="Gonzalez J.B."/>
            <person name="Henrissat B."/>
            <person name="Kuo A."/>
            <person name="Liang C."/>
            <person name="Lipzen A."/>
            <person name="Lutzoni F."/>
            <person name="Magnuson J."/>
            <person name="Mondo S."/>
            <person name="Nolan M."/>
            <person name="Ohm R."/>
            <person name="Pangilinan J."/>
            <person name="Park H.-J.H."/>
            <person name="Ramirez L."/>
            <person name="Alfaro M."/>
            <person name="Sun H."/>
            <person name="Tritt A."/>
            <person name="Yoshinaga Y."/>
            <person name="Zwiers L.-H.L."/>
            <person name="Turgeon B.G."/>
            <person name="Goodwin S.B."/>
            <person name="Spatafora J.W."/>
            <person name="Crous P.W."/>
            <person name="Grigoriev I.V."/>
        </authorList>
    </citation>
    <scope>NUCLEOTIDE SEQUENCE [LARGE SCALE GENOMIC DNA]</scope>
    <source>
        <strain evidence="2 3">CBS 611.86</strain>
    </source>
</reference>
<dbReference type="Proteomes" id="UP000481861">
    <property type="component" value="Unassembled WGS sequence"/>
</dbReference>
<accession>A0A7C8M3C3</accession>
<organism evidence="2 3">
    <name type="scientific">Massariosphaeria phaeospora</name>
    <dbReference type="NCBI Taxonomy" id="100035"/>
    <lineage>
        <taxon>Eukaryota</taxon>
        <taxon>Fungi</taxon>
        <taxon>Dikarya</taxon>
        <taxon>Ascomycota</taxon>
        <taxon>Pezizomycotina</taxon>
        <taxon>Dothideomycetes</taxon>
        <taxon>Pleosporomycetidae</taxon>
        <taxon>Pleosporales</taxon>
        <taxon>Pleosporales incertae sedis</taxon>
        <taxon>Massariosphaeria</taxon>
    </lineage>
</organism>